<keyword evidence="1" id="KW-0812">Transmembrane</keyword>
<dbReference type="EMBL" id="JACHHV010000054">
    <property type="protein sequence ID" value="MBB5888782.1"/>
    <property type="molecule type" value="Genomic_DNA"/>
</dbReference>
<keyword evidence="1" id="KW-1133">Transmembrane helix</keyword>
<evidence type="ECO:0000256" key="1">
    <source>
        <dbReference type="SAM" id="Phobius"/>
    </source>
</evidence>
<reference evidence="2 3" key="1">
    <citation type="submission" date="2020-08" db="EMBL/GenBank/DDBJ databases">
        <title>Genomic Encyclopedia of Type Strains, Phase IV (KMG-IV): sequencing the most valuable type-strain genomes for metagenomic binning, comparative biology and taxonomic classification.</title>
        <authorList>
            <person name="Goeker M."/>
        </authorList>
    </citation>
    <scope>NUCLEOTIDE SEQUENCE [LARGE SCALE GENOMIC DNA]</scope>
    <source>
        <strain evidence="2 3">DSM 14925</strain>
    </source>
</reference>
<comment type="caution">
    <text evidence="2">The sequence shown here is derived from an EMBL/GenBank/DDBJ whole genome shotgun (WGS) entry which is preliminary data.</text>
</comment>
<dbReference type="Proteomes" id="UP000562464">
    <property type="component" value="Unassembled WGS sequence"/>
</dbReference>
<keyword evidence="1" id="KW-0472">Membrane</keyword>
<dbReference type="PANTHER" id="PTHR37314">
    <property type="entry name" value="SLR0142 PROTEIN"/>
    <property type="match status" value="1"/>
</dbReference>
<proteinExistence type="predicted"/>
<protein>
    <submittedName>
        <fullName evidence="2">Uncharacterized membrane protein YoaK (UPF0700 family)</fullName>
    </submittedName>
</protein>
<feature type="transmembrane region" description="Helical" evidence="1">
    <location>
        <begin position="175"/>
        <end position="194"/>
    </location>
</feature>
<dbReference type="InterPro" id="IPR010699">
    <property type="entry name" value="DUF1275"/>
</dbReference>
<gene>
    <name evidence="2" type="ORF">HNQ37_001705</name>
</gene>
<keyword evidence="3" id="KW-1185">Reference proteome</keyword>
<sequence>MDSDIKSIKEKLRIASLLAVNAGFIDAYTFFHFQGRFAGAQTGNLVQAGIALAQGNWQLTGNFLMPILFFMVGIAFKTVVTHIRVKHKLDSTTYLLWVQLIFIWLFVTFYSAFFQVNGTLEISILSFIMAIQMNNFTVTHGLGYGSIFSTANMRSFAQGLVQYGLTRDKADLKKAGVYFSLVFSFLTGAVMSTWLQYFFAGWTLYGSVIILVIVIYIFHSELVNMKKYLLRSYNSLDK</sequence>
<dbReference type="PANTHER" id="PTHR37314:SF4">
    <property type="entry name" value="UPF0700 TRANSMEMBRANE PROTEIN YOAK"/>
    <property type="match status" value="1"/>
</dbReference>
<feature type="transmembrane region" description="Helical" evidence="1">
    <location>
        <begin position="122"/>
        <end position="144"/>
    </location>
</feature>
<feature type="transmembrane region" description="Helical" evidence="1">
    <location>
        <begin position="95"/>
        <end position="116"/>
    </location>
</feature>
<organism evidence="2 3">
    <name type="scientific">Lactovum miscens</name>
    <dbReference type="NCBI Taxonomy" id="190387"/>
    <lineage>
        <taxon>Bacteria</taxon>
        <taxon>Bacillati</taxon>
        <taxon>Bacillota</taxon>
        <taxon>Bacilli</taxon>
        <taxon>Lactobacillales</taxon>
        <taxon>Streptococcaceae</taxon>
        <taxon>Lactovum</taxon>
    </lineage>
</organism>
<feature type="transmembrane region" description="Helical" evidence="1">
    <location>
        <begin position="200"/>
        <end position="218"/>
    </location>
</feature>
<name>A0A841CB54_9LACT</name>
<accession>A0A841CB54</accession>
<feature type="transmembrane region" description="Helical" evidence="1">
    <location>
        <begin position="12"/>
        <end position="31"/>
    </location>
</feature>
<dbReference type="AlphaFoldDB" id="A0A841CB54"/>
<dbReference type="RefSeq" id="WP_183541243.1">
    <property type="nucleotide sequence ID" value="NZ_DASWOY010000009.1"/>
</dbReference>
<evidence type="ECO:0000313" key="3">
    <source>
        <dbReference type="Proteomes" id="UP000562464"/>
    </source>
</evidence>
<feature type="transmembrane region" description="Helical" evidence="1">
    <location>
        <begin position="63"/>
        <end position="83"/>
    </location>
</feature>
<dbReference type="Pfam" id="PF06912">
    <property type="entry name" value="DUF1275"/>
    <property type="match status" value="1"/>
</dbReference>
<evidence type="ECO:0000313" key="2">
    <source>
        <dbReference type="EMBL" id="MBB5888782.1"/>
    </source>
</evidence>